<dbReference type="PANTHER" id="PTHR23031">
    <property type="entry name" value="RHOPHILIN"/>
    <property type="match status" value="1"/>
</dbReference>
<organism evidence="1 2">
    <name type="scientific">Megaselia scalaris</name>
    <name type="common">Humpbacked fly</name>
    <name type="synonym">Phora scalaris</name>
    <dbReference type="NCBI Taxonomy" id="36166"/>
    <lineage>
        <taxon>Eukaryota</taxon>
        <taxon>Metazoa</taxon>
        <taxon>Ecdysozoa</taxon>
        <taxon>Arthropoda</taxon>
        <taxon>Hexapoda</taxon>
        <taxon>Insecta</taxon>
        <taxon>Pterygota</taxon>
        <taxon>Neoptera</taxon>
        <taxon>Endopterygota</taxon>
        <taxon>Diptera</taxon>
        <taxon>Brachycera</taxon>
        <taxon>Muscomorpha</taxon>
        <taxon>Platypezoidea</taxon>
        <taxon>Phoridae</taxon>
        <taxon>Megaseliini</taxon>
        <taxon>Megaselia</taxon>
    </lineage>
</organism>
<reference evidence="1" key="2">
    <citation type="submission" date="2015-06" db="UniProtKB">
        <authorList>
            <consortium name="EnsemblMetazoa"/>
        </authorList>
    </citation>
    <scope>IDENTIFICATION</scope>
</reference>
<reference evidence="2" key="1">
    <citation type="submission" date="2013-02" db="EMBL/GenBank/DDBJ databases">
        <authorList>
            <person name="Hughes D."/>
        </authorList>
    </citation>
    <scope>NUCLEOTIDE SEQUENCE</scope>
    <source>
        <strain>Durham</strain>
        <strain evidence="2">NC isolate 2 -- Noor lab</strain>
    </source>
</reference>
<dbReference type="PANTHER" id="PTHR23031:SF15">
    <property type="entry name" value="LD12055P"/>
    <property type="match status" value="1"/>
</dbReference>
<dbReference type="InterPro" id="IPR038499">
    <property type="entry name" value="BRO1_sf"/>
</dbReference>
<accession>T1GXM1</accession>
<dbReference type="EMBL" id="CAQQ02059345">
    <property type="status" value="NOT_ANNOTATED_CDS"/>
    <property type="molecule type" value="Genomic_DNA"/>
</dbReference>
<evidence type="ECO:0000313" key="2">
    <source>
        <dbReference type="Proteomes" id="UP000015102"/>
    </source>
</evidence>
<sequence>MDLKPQVLDFIVSLMLAQARECLFEKLQLQIESLDLCDSNHLFKDLAGEAAQLNKEYNSMHKNSQKY</sequence>
<dbReference type="Gene3D" id="1.25.40.280">
    <property type="entry name" value="alix/aip1 like domains"/>
    <property type="match status" value="1"/>
</dbReference>
<dbReference type="GO" id="GO:0051497">
    <property type="term" value="P:negative regulation of stress fiber assembly"/>
    <property type="evidence" value="ECO:0007669"/>
    <property type="project" value="TreeGrafter"/>
</dbReference>
<dbReference type="InterPro" id="IPR047138">
    <property type="entry name" value="RHPN1_2"/>
</dbReference>
<dbReference type="EMBL" id="CAQQ02059344">
    <property type="status" value="NOT_ANNOTATED_CDS"/>
    <property type="molecule type" value="Genomic_DNA"/>
</dbReference>
<dbReference type="STRING" id="36166.T1GXM1"/>
<protein>
    <submittedName>
        <fullName evidence="1">Uncharacterized protein</fullName>
    </submittedName>
</protein>
<dbReference type="Proteomes" id="UP000015102">
    <property type="component" value="Unassembled WGS sequence"/>
</dbReference>
<dbReference type="HOGENOM" id="CLU_2815356_0_0_1"/>
<dbReference type="AlphaFoldDB" id="T1GXM1"/>
<keyword evidence="2" id="KW-1185">Reference proteome</keyword>
<dbReference type="EnsemblMetazoa" id="MESCA008574-RA">
    <property type="protein sequence ID" value="MESCA008574-PA"/>
    <property type="gene ID" value="MESCA008574"/>
</dbReference>
<proteinExistence type="predicted"/>
<name>T1GXM1_MEGSC</name>
<evidence type="ECO:0000313" key="1">
    <source>
        <dbReference type="EnsemblMetazoa" id="MESCA008574-PA"/>
    </source>
</evidence>